<sequence>MSHKRMRTDEEPTATIDENDGQTSSTPSSRKPHDRLWFPEGNVVLGTSSYLFRVHKSMLSMHSSVFKDMFESHVVDESKSLHSVDGESFDGLPLVNLLGDEDEDVVCLLRAIYERSFYSPDDDSVPVVVITGLLVLSTKYDMPDIRKDVIKQLSRQYPSKLDALDNLGGNAPIKHRFRHETWAILRAVLKTGVTSMLPTIYYACSGYGMSALFDSYPDFLDFQSLRTILEGRERLLNKLLQVLSTYVNASSDCLIQHGQGRSYVEAVMYDPELHEFIEDNTDITSLSGKKLLEEWPARVCKECKGDVMRVVDEERRSVWESLPYCYELPDWTTEHSNE</sequence>
<protein>
    <recommendedName>
        <fullName evidence="2">BTB domain-containing protein</fullName>
    </recommendedName>
</protein>
<dbReference type="AlphaFoldDB" id="A0A0H2RNG8"/>
<dbReference type="Pfam" id="PF00651">
    <property type="entry name" value="BTB"/>
    <property type="match status" value="1"/>
</dbReference>
<name>A0A0H2RNG8_9AGAM</name>
<dbReference type="InParanoid" id="A0A0H2RNG8"/>
<dbReference type="Gene3D" id="3.30.710.10">
    <property type="entry name" value="Potassium Channel Kv1.1, Chain A"/>
    <property type="match status" value="1"/>
</dbReference>
<dbReference type="CDD" id="cd18186">
    <property type="entry name" value="BTB_POZ_ZBTB_KLHL-like"/>
    <property type="match status" value="1"/>
</dbReference>
<reference evidence="3 4" key="1">
    <citation type="submission" date="2015-04" db="EMBL/GenBank/DDBJ databases">
        <title>Complete genome sequence of Schizopora paradoxa KUC8140, a cosmopolitan wood degrader in East Asia.</title>
        <authorList>
            <consortium name="DOE Joint Genome Institute"/>
            <person name="Min B."/>
            <person name="Park H."/>
            <person name="Jang Y."/>
            <person name="Kim J.-J."/>
            <person name="Kim K.H."/>
            <person name="Pangilinan J."/>
            <person name="Lipzen A."/>
            <person name="Riley R."/>
            <person name="Grigoriev I.V."/>
            <person name="Spatafora J.W."/>
            <person name="Choi I.-G."/>
        </authorList>
    </citation>
    <scope>NUCLEOTIDE SEQUENCE [LARGE SCALE GENOMIC DNA]</scope>
    <source>
        <strain evidence="3 4">KUC8140</strain>
    </source>
</reference>
<proteinExistence type="predicted"/>
<dbReference type="SUPFAM" id="SSF54695">
    <property type="entry name" value="POZ domain"/>
    <property type="match status" value="1"/>
</dbReference>
<keyword evidence="4" id="KW-1185">Reference proteome</keyword>
<dbReference type="PROSITE" id="PS50097">
    <property type="entry name" value="BTB"/>
    <property type="match status" value="1"/>
</dbReference>
<evidence type="ECO:0000256" key="1">
    <source>
        <dbReference type="SAM" id="MobiDB-lite"/>
    </source>
</evidence>
<dbReference type="EMBL" id="KQ086011">
    <property type="protein sequence ID" value="KLO10993.1"/>
    <property type="molecule type" value="Genomic_DNA"/>
</dbReference>
<dbReference type="SMART" id="SM00225">
    <property type="entry name" value="BTB"/>
    <property type="match status" value="1"/>
</dbReference>
<evidence type="ECO:0000259" key="2">
    <source>
        <dbReference type="PROSITE" id="PS50097"/>
    </source>
</evidence>
<accession>A0A0H2RNG8</accession>
<evidence type="ECO:0000313" key="4">
    <source>
        <dbReference type="Proteomes" id="UP000053477"/>
    </source>
</evidence>
<dbReference type="Proteomes" id="UP000053477">
    <property type="component" value="Unassembled WGS sequence"/>
</dbReference>
<dbReference type="STRING" id="27342.A0A0H2RNG8"/>
<evidence type="ECO:0000313" key="3">
    <source>
        <dbReference type="EMBL" id="KLO10993.1"/>
    </source>
</evidence>
<dbReference type="InterPro" id="IPR000210">
    <property type="entry name" value="BTB/POZ_dom"/>
</dbReference>
<gene>
    <name evidence="3" type="ORF">SCHPADRAFT_942395</name>
</gene>
<dbReference type="InterPro" id="IPR011333">
    <property type="entry name" value="SKP1/BTB/POZ_sf"/>
</dbReference>
<dbReference type="OrthoDB" id="2799068at2759"/>
<organism evidence="3 4">
    <name type="scientific">Schizopora paradoxa</name>
    <dbReference type="NCBI Taxonomy" id="27342"/>
    <lineage>
        <taxon>Eukaryota</taxon>
        <taxon>Fungi</taxon>
        <taxon>Dikarya</taxon>
        <taxon>Basidiomycota</taxon>
        <taxon>Agaricomycotina</taxon>
        <taxon>Agaricomycetes</taxon>
        <taxon>Hymenochaetales</taxon>
        <taxon>Schizoporaceae</taxon>
        <taxon>Schizopora</taxon>
    </lineage>
</organism>
<feature type="domain" description="BTB" evidence="2">
    <location>
        <begin position="41"/>
        <end position="121"/>
    </location>
</feature>
<feature type="region of interest" description="Disordered" evidence="1">
    <location>
        <begin position="1"/>
        <end position="34"/>
    </location>
</feature>